<dbReference type="STRING" id="246199.CUS_7841"/>
<proteinExistence type="predicted"/>
<dbReference type="Proteomes" id="UP000004259">
    <property type="component" value="Unassembled WGS sequence"/>
</dbReference>
<comment type="caution">
    <text evidence="1">The sequence shown here is derived from an EMBL/GenBank/DDBJ whole genome shotgun (WGS) entry which is preliminary data.</text>
</comment>
<sequence length="129" mass="14910">MYEKLKELEVELEGEEYTNGGISFYFGCDLIPTTESIKEILIKNKVLGKDDNVELVNIEDCVSDFESISGEWHFSEQMKKRFLDILEKADAYYGITADGSYASWGYSWSTCRVIKKDDQLVLLEFYITD</sequence>
<keyword evidence="2" id="KW-1185">Reference proteome</keyword>
<gene>
    <name evidence="1" type="ORF">CUS_7841</name>
</gene>
<reference evidence="1 2" key="1">
    <citation type="submission" date="2011-02" db="EMBL/GenBank/DDBJ databases">
        <authorList>
            <person name="Nelson K.E."/>
            <person name="Sutton G."/>
            <person name="Torralba M."/>
            <person name="Durkin S."/>
            <person name="Harkins D."/>
            <person name="Montgomery R."/>
            <person name="Ziemer C."/>
            <person name="Klaassens E."/>
            <person name="Ocuiv P."/>
            <person name="Morrison M."/>
        </authorList>
    </citation>
    <scope>NUCLEOTIDE SEQUENCE [LARGE SCALE GENOMIC DNA]</scope>
    <source>
        <strain evidence="1 2">8</strain>
    </source>
</reference>
<dbReference type="RefSeq" id="WP_002852199.1">
    <property type="nucleotide sequence ID" value="NZ_ADKM02000122.1"/>
</dbReference>
<accession>E9SFP3</accession>
<protein>
    <submittedName>
        <fullName evidence="1">Conserved domain protein</fullName>
    </submittedName>
</protein>
<evidence type="ECO:0000313" key="2">
    <source>
        <dbReference type="Proteomes" id="UP000004259"/>
    </source>
</evidence>
<evidence type="ECO:0000313" key="1">
    <source>
        <dbReference type="EMBL" id="EGC01850.1"/>
    </source>
</evidence>
<dbReference type="AlphaFoldDB" id="E9SFP3"/>
<dbReference type="EMBL" id="ADKM02000122">
    <property type="protein sequence ID" value="EGC01850.1"/>
    <property type="molecule type" value="Genomic_DNA"/>
</dbReference>
<name>E9SFP3_RUMAL</name>
<organism evidence="1 2">
    <name type="scientific">Ruminococcus albus 8</name>
    <dbReference type="NCBI Taxonomy" id="246199"/>
    <lineage>
        <taxon>Bacteria</taxon>
        <taxon>Bacillati</taxon>
        <taxon>Bacillota</taxon>
        <taxon>Clostridia</taxon>
        <taxon>Eubacteriales</taxon>
        <taxon>Oscillospiraceae</taxon>
        <taxon>Ruminococcus</taxon>
    </lineage>
</organism>
<dbReference type="OrthoDB" id="2049430at2"/>
<dbReference type="eggNOG" id="ENOG5034416">
    <property type="taxonomic scope" value="Bacteria"/>
</dbReference>